<organism evidence="1 2">
    <name type="scientific">Nitrosovibrio tenuis</name>
    <dbReference type="NCBI Taxonomy" id="1233"/>
    <lineage>
        <taxon>Bacteria</taxon>
        <taxon>Pseudomonadati</taxon>
        <taxon>Pseudomonadota</taxon>
        <taxon>Betaproteobacteria</taxon>
        <taxon>Nitrosomonadales</taxon>
        <taxon>Nitrosomonadaceae</taxon>
        <taxon>Nitrosovibrio</taxon>
    </lineage>
</organism>
<dbReference type="OrthoDB" id="8566499at2"/>
<evidence type="ECO:0000313" key="1">
    <source>
        <dbReference type="EMBL" id="SEL08780.1"/>
    </source>
</evidence>
<dbReference type="AlphaFoldDB" id="A0A1H7MBT6"/>
<reference evidence="1 2" key="1">
    <citation type="submission" date="2016-10" db="EMBL/GenBank/DDBJ databases">
        <authorList>
            <person name="de Groot N.N."/>
        </authorList>
    </citation>
    <scope>NUCLEOTIDE SEQUENCE [LARGE SCALE GENOMIC DNA]</scope>
    <source>
        <strain evidence="1 2">Nv1</strain>
    </source>
</reference>
<gene>
    <name evidence="1" type="ORF">SAMN05216387_10518</name>
</gene>
<dbReference type="EMBL" id="FOBH01000005">
    <property type="protein sequence ID" value="SEL08780.1"/>
    <property type="molecule type" value="Genomic_DNA"/>
</dbReference>
<protein>
    <submittedName>
        <fullName evidence="1">Uncharacterized protein</fullName>
    </submittedName>
</protein>
<name>A0A1H7MBT6_9PROT</name>
<dbReference type="RefSeq" id="WP_090828490.1">
    <property type="nucleotide sequence ID" value="NZ_FOBH01000005.1"/>
</dbReference>
<proteinExistence type="predicted"/>
<dbReference type="Proteomes" id="UP000198620">
    <property type="component" value="Unassembled WGS sequence"/>
</dbReference>
<evidence type="ECO:0000313" key="2">
    <source>
        <dbReference type="Proteomes" id="UP000198620"/>
    </source>
</evidence>
<keyword evidence="2" id="KW-1185">Reference proteome</keyword>
<accession>A0A1H7MBT6</accession>
<sequence length="62" mass="7538">MKKYDHDLFDFAFALLDHRSEAFRQKMFKHFQSTGRRLWTDVEKIPGRKRNEPISHLEGMNE</sequence>